<sequence>MSQTSAARMPAHRTRIPTPANRTPVDLSTGEAVRVVGQVLAPLVAQGAIIRRPRATAWAERHQVDRTARAVLSGLRERHDRAPLAFGVGPRRFVVVTEREDVRRLLEDSPEPFSPATKEKRGALAHFQPEGVLISSTTERWHRRPFNEHALQMDQPVHDDGAAFVDAVRRGVVELTRQLDSTGRFDAYAFHEAWWGIVLEVVLGTKARGDRELVAILNTLRRDANWSWLHPRRTRLREELDRRIASYLRAPEPGSLADAAHRSGPATAVGQVPHWLFAFDAAGAATLRALAMVAARPGVRERVLAEAGQGGPAALWQAGQGPALLPYARACVLDSVRLWPTTFVVLRESTGPTIWGRRTLPAHTGFIVVSSFFHRDPAGRPHADAFVPEAWLDGRNDGDWGLVPFSGGPAACPGRNVVLLVASHLLARLATRDLRVARGRYLARDPLPATVDHLGLRFRTAGSA</sequence>
<dbReference type="Pfam" id="PF00067">
    <property type="entry name" value="p450"/>
    <property type="match status" value="1"/>
</dbReference>
<organism evidence="3 4">
    <name type="scientific">Promicromonospora alba</name>
    <dbReference type="NCBI Taxonomy" id="1616110"/>
    <lineage>
        <taxon>Bacteria</taxon>
        <taxon>Bacillati</taxon>
        <taxon>Actinomycetota</taxon>
        <taxon>Actinomycetes</taxon>
        <taxon>Micrococcales</taxon>
        <taxon>Promicromonosporaceae</taxon>
        <taxon>Promicromonospora</taxon>
    </lineage>
</organism>
<reference evidence="4" key="1">
    <citation type="journal article" date="2019" name="Int. J. Syst. Evol. Microbiol.">
        <title>The Global Catalogue of Microorganisms (GCM) 10K type strain sequencing project: providing services to taxonomists for standard genome sequencing and annotation.</title>
        <authorList>
            <consortium name="The Broad Institute Genomics Platform"/>
            <consortium name="The Broad Institute Genome Sequencing Center for Infectious Disease"/>
            <person name="Wu L."/>
            <person name="Ma J."/>
        </authorList>
    </citation>
    <scope>NUCLEOTIDE SEQUENCE [LARGE SCALE GENOMIC DNA]</scope>
    <source>
        <strain evidence="4">CCUG 42722</strain>
    </source>
</reference>
<dbReference type="InterPro" id="IPR036396">
    <property type="entry name" value="Cyt_P450_sf"/>
</dbReference>
<evidence type="ECO:0000256" key="1">
    <source>
        <dbReference type="ARBA" id="ARBA00010617"/>
    </source>
</evidence>
<comment type="caution">
    <text evidence="3">The sequence shown here is derived from an EMBL/GenBank/DDBJ whole genome shotgun (WGS) entry which is preliminary data.</text>
</comment>
<protein>
    <submittedName>
        <fullName evidence="3">Cytochrome P450</fullName>
    </submittedName>
</protein>
<dbReference type="RefSeq" id="WP_377134561.1">
    <property type="nucleotide sequence ID" value="NZ_JBHSFI010000003.1"/>
</dbReference>
<proteinExistence type="inferred from homology"/>
<feature type="region of interest" description="Disordered" evidence="2">
    <location>
        <begin position="1"/>
        <end position="25"/>
    </location>
</feature>
<keyword evidence="4" id="KW-1185">Reference proteome</keyword>
<dbReference type="SUPFAM" id="SSF48264">
    <property type="entry name" value="Cytochrome P450"/>
    <property type="match status" value="1"/>
</dbReference>
<dbReference type="PANTHER" id="PTHR24305">
    <property type="entry name" value="CYTOCHROME P450"/>
    <property type="match status" value="1"/>
</dbReference>
<comment type="similarity">
    <text evidence="1">Belongs to the cytochrome P450 family.</text>
</comment>
<evidence type="ECO:0000313" key="4">
    <source>
        <dbReference type="Proteomes" id="UP001596011"/>
    </source>
</evidence>
<evidence type="ECO:0000256" key="2">
    <source>
        <dbReference type="SAM" id="MobiDB-lite"/>
    </source>
</evidence>
<accession>A0ABV9HDS9</accession>
<dbReference type="Proteomes" id="UP001596011">
    <property type="component" value="Unassembled WGS sequence"/>
</dbReference>
<evidence type="ECO:0000313" key="3">
    <source>
        <dbReference type="EMBL" id="MFC4628457.1"/>
    </source>
</evidence>
<dbReference type="PANTHER" id="PTHR24305:SF166">
    <property type="entry name" value="CYTOCHROME P450 12A4, MITOCHONDRIAL-RELATED"/>
    <property type="match status" value="1"/>
</dbReference>
<dbReference type="InterPro" id="IPR050121">
    <property type="entry name" value="Cytochrome_P450_monoxygenase"/>
</dbReference>
<dbReference type="Gene3D" id="1.10.630.10">
    <property type="entry name" value="Cytochrome P450"/>
    <property type="match status" value="1"/>
</dbReference>
<dbReference type="EMBL" id="JBHSFI010000003">
    <property type="protein sequence ID" value="MFC4628457.1"/>
    <property type="molecule type" value="Genomic_DNA"/>
</dbReference>
<dbReference type="InterPro" id="IPR001128">
    <property type="entry name" value="Cyt_P450"/>
</dbReference>
<gene>
    <name evidence="3" type="ORF">ACFO6V_09460</name>
</gene>
<name>A0ABV9HDS9_9MICO</name>